<evidence type="ECO:0000313" key="3">
    <source>
        <dbReference type="Proteomes" id="UP001642360"/>
    </source>
</evidence>
<dbReference type="Proteomes" id="UP001642360">
    <property type="component" value="Unassembled WGS sequence"/>
</dbReference>
<name>A0ABC8URS6_9AQUA</name>
<comment type="caution">
    <text evidence="2">The sequence shown here is derived from an EMBL/GenBank/DDBJ whole genome shotgun (WGS) entry which is preliminary data.</text>
</comment>
<protein>
    <recommendedName>
        <fullName evidence="4">UspA domain-containing protein</fullName>
    </recommendedName>
</protein>
<evidence type="ECO:0000256" key="1">
    <source>
        <dbReference type="SAM" id="MobiDB-lite"/>
    </source>
</evidence>
<evidence type="ECO:0008006" key="4">
    <source>
        <dbReference type="Google" id="ProtNLM"/>
    </source>
</evidence>
<dbReference type="EMBL" id="CAUOFW020008725">
    <property type="protein sequence ID" value="CAK9183714.1"/>
    <property type="molecule type" value="Genomic_DNA"/>
</dbReference>
<keyword evidence="3" id="KW-1185">Reference proteome</keyword>
<feature type="compositionally biased region" description="Polar residues" evidence="1">
    <location>
        <begin position="89"/>
        <end position="100"/>
    </location>
</feature>
<proteinExistence type="predicted"/>
<gene>
    <name evidence="2" type="ORF">ILEXP_LOCUS54002</name>
</gene>
<reference evidence="2 3" key="1">
    <citation type="submission" date="2024-02" db="EMBL/GenBank/DDBJ databases">
        <authorList>
            <person name="Vignale AGUSTIN F."/>
            <person name="Sosa J E."/>
            <person name="Modenutti C."/>
        </authorList>
    </citation>
    <scope>NUCLEOTIDE SEQUENCE [LARGE SCALE GENOMIC DNA]</scope>
</reference>
<evidence type="ECO:0000313" key="2">
    <source>
        <dbReference type="EMBL" id="CAK9183714.1"/>
    </source>
</evidence>
<feature type="region of interest" description="Disordered" evidence="1">
    <location>
        <begin position="71"/>
        <end position="100"/>
    </location>
</feature>
<organism evidence="2 3">
    <name type="scientific">Ilex paraguariensis</name>
    <name type="common">yerba mate</name>
    <dbReference type="NCBI Taxonomy" id="185542"/>
    <lineage>
        <taxon>Eukaryota</taxon>
        <taxon>Viridiplantae</taxon>
        <taxon>Streptophyta</taxon>
        <taxon>Embryophyta</taxon>
        <taxon>Tracheophyta</taxon>
        <taxon>Spermatophyta</taxon>
        <taxon>Magnoliopsida</taxon>
        <taxon>eudicotyledons</taxon>
        <taxon>Gunneridae</taxon>
        <taxon>Pentapetalae</taxon>
        <taxon>asterids</taxon>
        <taxon>campanulids</taxon>
        <taxon>Aquifoliales</taxon>
        <taxon>Aquifoliaceae</taxon>
        <taxon>Ilex</taxon>
    </lineage>
</organism>
<sequence length="100" mass="11233">MYIEEVMMDGTGTVTAIQSMENNYELIIVGRRHDAWSPLILGLKADFNGSATILVVQQHYNTLNEWYDSTKGSSHVPHDIDEAEDLPIQRNSVSAQLEGR</sequence>
<dbReference type="AlphaFoldDB" id="A0ABC8URS6"/>
<accession>A0ABC8URS6</accession>